<dbReference type="Proteomes" id="UP000276133">
    <property type="component" value="Unassembled WGS sequence"/>
</dbReference>
<evidence type="ECO:0000313" key="1">
    <source>
        <dbReference type="EMBL" id="RNA24419.1"/>
    </source>
</evidence>
<gene>
    <name evidence="1" type="ORF">BpHYR1_017875</name>
</gene>
<name>A0A3M7RLS8_BRAPC</name>
<reference evidence="1 2" key="1">
    <citation type="journal article" date="2018" name="Sci. Rep.">
        <title>Genomic signatures of local adaptation to the degree of environmental predictability in rotifers.</title>
        <authorList>
            <person name="Franch-Gras L."/>
            <person name="Hahn C."/>
            <person name="Garcia-Roger E.M."/>
            <person name="Carmona M.J."/>
            <person name="Serra M."/>
            <person name="Gomez A."/>
        </authorList>
    </citation>
    <scope>NUCLEOTIDE SEQUENCE [LARGE SCALE GENOMIC DNA]</scope>
    <source>
        <strain evidence="1">HYR1</strain>
    </source>
</reference>
<sequence>MSRSHRIVSGSLHQGPKRNISQTTLNFEIKLYCLVVGTRCFSLKDFSGFCQAHSKRNADISFGNPCIIRTISHGPLPLVLLAPPFAYPELQKCKVLLSERLTVKPQESTSRFNQLQYEIK</sequence>
<dbReference type="EMBL" id="REGN01003122">
    <property type="protein sequence ID" value="RNA24419.1"/>
    <property type="molecule type" value="Genomic_DNA"/>
</dbReference>
<proteinExistence type="predicted"/>
<accession>A0A3M7RLS8</accession>
<protein>
    <submittedName>
        <fullName evidence="1">Uncharacterized protein</fullName>
    </submittedName>
</protein>
<comment type="caution">
    <text evidence="1">The sequence shown here is derived from an EMBL/GenBank/DDBJ whole genome shotgun (WGS) entry which is preliminary data.</text>
</comment>
<organism evidence="1 2">
    <name type="scientific">Brachionus plicatilis</name>
    <name type="common">Marine rotifer</name>
    <name type="synonym">Brachionus muelleri</name>
    <dbReference type="NCBI Taxonomy" id="10195"/>
    <lineage>
        <taxon>Eukaryota</taxon>
        <taxon>Metazoa</taxon>
        <taxon>Spiralia</taxon>
        <taxon>Gnathifera</taxon>
        <taxon>Rotifera</taxon>
        <taxon>Eurotatoria</taxon>
        <taxon>Monogononta</taxon>
        <taxon>Pseudotrocha</taxon>
        <taxon>Ploima</taxon>
        <taxon>Brachionidae</taxon>
        <taxon>Brachionus</taxon>
    </lineage>
</organism>
<dbReference type="AlphaFoldDB" id="A0A3M7RLS8"/>
<keyword evidence="2" id="KW-1185">Reference proteome</keyword>
<evidence type="ECO:0000313" key="2">
    <source>
        <dbReference type="Proteomes" id="UP000276133"/>
    </source>
</evidence>